<dbReference type="OrthoDB" id="129568at2759"/>
<protein>
    <submittedName>
        <fullName evidence="1">RxLR effector protein</fullName>
    </submittedName>
</protein>
<sequence length="227" mass="26223">MKEKLDDLMSADKIEKALVDPKDRDALFKTWYADEATSKSVLARLQRTPADTLANSKIISKFNTFIKKEKELDDLLDPVKIKNGMQNFKKQEALFRTWHVDDATALAVTARLDQNRMPNFPIILKFNDYRTRLHYNVVLAPGMETKMLDESAAALANFDTKPMTKIYQSWYDKGITSTEFTSALNTIKDPNKREKYDRFERMYLWFTEMKVKQEAAAAAKKAAEAMD</sequence>
<dbReference type="AlphaFoldDB" id="A0A225X2W7"/>
<gene>
    <name evidence="1" type="ORF">PHMEG_000528</name>
</gene>
<proteinExistence type="predicted"/>
<dbReference type="Proteomes" id="UP000198211">
    <property type="component" value="Unassembled WGS sequence"/>
</dbReference>
<keyword evidence="2" id="KW-1185">Reference proteome</keyword>
<reference evidence="2" key="1">
    <citation type="submission" date="2017-03" db="EMBL/GenBank/DDBJ databases">
        <title>Phytopthora megakarya and P. palmivora, two closely related causual agents of cacao black pod achieved similar genome size and gene model numbers by different mechanisms.</title>
        <authorList>
            <person name="Ali S."/>
            <person name="Shao J."/>
            <person name="Larry D.J."/>
            <person name="Kronmiller B."/>
            <person name="Shen D."/>
            <person name="Strem M.D."/>
            <person name="Melnick R.L."/>
            <person name="Guiltinan M.J."/>
            <person name="Tyler B.M."/>
            <person name="Meinhardt L.W."/>
            <person name="Bailey B.A."/>
        </authorList>
    </citation>
    <scope>NUCLEOTIDE SEQUENCE [LARGE SCALE GENOMIC DNA]</scope>
    <source>
        <strain evidence="2">zdho120</strain>
    </source>
</reference>
<dbReference type="EMBL" id="NBNE01000013">
    <property type="protein sequence ID" value="OWZ24454.1"/>
    <property type="molecule type" value="Genomic_DNA"/>
</dbReference>
<evidence type="ECO:0000313" key="2">
    <source>
        <dbReference type="Proteomes" id="UP000198211"/>
    </source>
</evidence>
<evidence type="ECO:0000313" key="1">
    <source>
        <dbReference type="EMBL" id="OWZ24454.1"/>
    </source>
</evidence>
<comment type="caution">
    <text evidence="1">The sequence shown here is derived from an EMBL/GenBank/DDBJ whole genome shotgun (WGS) entry which is preliminary data.</text>
</comment>
<name>A0A225X2W7_9STRA</name>
<accession>A0A225X2W7</accession>
<organism evidence="1 2">
    <name type="scientific">Phytophthora megakarya</name>
    <dbReference type="NCBI Taxonomy" id="4795"/>
    <lineage>
        <taxon>Eukaryota</taxon>
        <taxon>Sar</taxon>
        <taxon>Stramenopiles</taxon>
        <taxon>Oomycota</taxon>
        <taxon>Peronosporomycetes</taxon>
        <taxon>Peronosporales</taxon>
        <taxon>Peronosporaceae</taxon>
        <taxon>Phytophthora</taxon>
    </lineage>
</organism>